<dbReference type="Pfam" id="PF00069">
    <property type="entry name" value="Pkinase"/>
    <property type="match status" value="1"/>
</dbReference>
<feature type="domain" description="Protein kinase" evidence="6">
    <location>
        <begin position="4"/>
        <end position="285"/>
    </location>
</feature>
<proteinExistence type="inferred from homology"/>
<dbReference type="InterPro" id="IPR011009">
    <property type="entry name" value="Kinase-like_dom_sf"/>
</dbReference>
<dbReference type="GO" id="GO:0004674">
    <property type="term" value="F:protein serine/threonine kinase activity"/>
    <property type="evidence" value="ECO:0007669"/>
    <property type="project" value="UniProtKB-KW"/>
</dbReference>
<name>A0A0C3F2W3_PILCF</name>
<dbReference type="PROSITE" id="PS00108">
    <property type="entry name" value="PROTEIN_KINASE_ST"/>
    <property type="match status" value="1"/>
</dbReference>
<evidence type="ECO:0000313" key="7">
    <source>
        <dbReference type="EMBL" id="KIM74256.1"/>
    </source>
</evidence>
<dbReference type="Proteomes" id="UP000054166">
    <property type="component" value="Unassembled WGS sequence"/>
</dbReference>
<dbReference type="AlphaFoldDB" id="A0A0C3F2W3"/>
<dbReference type="PROSITE" id="PS00107">
    <property type="entry name" value="PROTEIN_KINASE_ATP"/>
    <property type="match status" value="1"/>
</dbReference>
<evidence type="ECO:0000256" key="4">
    <source>
        <dbReference type="PROSITE-ProRule" id="PRU10141"/>
    </source>
</evidence>
<dbReference type="InterPro" id="IPR050235">
    <property type="entry name" value="CK1_Ser-Thr_kinase"/>
</dbReference>
<evidence type="ECO:0000313" key="8">
    <source>
        <dbReference type="Proteomes" id="UP000054166"/>
    </source>
</evidence>
<organism evidence="7 8">
    <name type="scientific">Piloderma croceum (strain F 1598)</name>
    <dbReference type="NCBI Taxonomy" id="765440"/>
    <lineage>
        <taxon>Eukaryota</taxon>
        <taxon>Fungi</taxon>
        <taxon>Dikarya</taxon>
        <taxon>Basidiomycota</taxon>
        <taxon>Agaricomycotina</taxon>
        <taxon>Agaricomycetes</taxon>
        <taxon>Agaricomycetidae</taxon>
        <taxon>Atheliales</taxon>
        <taxon>Atheliaceae</taxon>
        <taxon>Piloderma</taxon>
    </lineage>
</organism>
<evidence type="ECO:0000256" key="5">
    <source>
        <dbReference type="RuleBase" id="RU000304"/>
    </source>
</evidence>
<dbReference type="SUPFAM" id="SSF56112">
    <property type="entry name" value="Protein kinase-like (PK-like)"/>
    <property type="match status" value="1"/>
</dbReference>
<protein>
    <recommendedName>
        <fullName evidence="1">non-specific serine/threonine protein kinase</fullName>
        <ecNumber evidence="1">2.7.11.1</ecNumber>
    </recommendedName>
</protein>
<dbReference type="EC" id="2.7.11.1" evidence="1"/>
<reference evidence="7 8" key="1">
    <citation type="submission" date="2014-04" db="EMBL/GenBank/DDBJ databases">
        <authorList>
            <consortium name="DOE Joint Genome Institute"/>
            <person name="Kuo A."/>
            <person name="Tarkka M."/>
            <person name="Buscot F."/>
            <person name="Kohler A."/>
            <person name="Nagy L.G."/>
            <person name="Floudas D."/>
            <person name="Copeland A."/>
            <person name="Barry K.W."/>
            <person name="Cichocki N."/>
            <person name="Veneault-Fourrey C."/>
            <person name="LaButti K."/>
            <person name="Lindquist E.A."/>
            <person name="Lipzen A."/>
            <person name="Lundell T."/>
            <person name="Morin E."/>
            <person name="Murat C."/>
            <person name="Sun H."/>
            <person name="Tunlid A."/>
            <person name="Henrissat B."/>
            <person name="Grigoriev I.V."/>
            <person name="Hibbett D.S."/>
            <person name="Martin F."/>
            <person name="Nordberg H.P."/>
            <person name="Cantor M.N."/>
            <person name="Hua S.X."/>
        </authorList>
    </citation>
    <scope>NUCLEOTIDE SEQUENCE [LARGE SCALE GENOMIC DNA]</scope>
    <source>
        <strain evidence="7 8">F 1598</strain>
    </source>
</reference>
<reference evidence="8" key="2">
    <citation type="submission" date="2015-01" db="EMBL/GenBank/DDBJ databases">
        <title>Evolutionary Origins and Diversification of the Mycorrhizal Mutualists.</title>
        <authorList>
            <consortium name="DOE Joint Genome Institute"/>
            <consortium name="Mycorrhizal Genomics Consortium"/>
            <person name="Kohler A."/>
            <person name="Kuo A."/>
            <person name="Nagy L.G."/>
            <person name="Floudas D."/>
            <person name="Copeland A."/>
            <person name="Barry K.W."/>
            <person name="Cichocki N."/>
            <person name="Veneault-Fourrey C."/>
            <person name="LaButti K."/>
            <person name="Lindquist E.A."/>
            <person name="Lipzen A."/>
            <person name="Lundell T."/>
            <person name="Morin E."/>
            <person name="Murat C."/>
            <person name="Riley R."/>
            <person name="Ohm R."/>
            <person name="Sun H."/>
            <person name="Tunlid A."/>
            <person name="Henrissat B."/>
            <person name="Grigoriev I.V."/>
            <person name="Hibbett D.S."/>
            <person name="Martin F."/>
        </authorList>
    </citation>
    <scope>NUCLEOTIDE SEQUENCE [LARGE SCALE GENOMIC DNA]</scope>
    <source>
        <strain evidence="8">F 1598</strain>
    </source>
</reference>
<evidence type="ECO:0000256" key="2">
    <source>
        <dbReference type="ARBA" id="ARBA00022741"/>
    </source>
</evidence>
<dbReference type="OrthoDB" id="5579860at2759"/>
<accession>A0A0C3F2W3</accession>
<dbReference type="InParanoid" id="A0A0C3F2W3"/>
<dbReference type="HOGENOM" id="CLU_019279_2_0_1"/>
<dbReference type="EMBL" id="KN833064">
    <property type="protein sequence ID" value="KIM74256.1"/>
    <property type="molecule type" value="Genomic_DNA"/>
</dbReference>
<dbReference type="SMART" id="SM00220">
    <property type="entry name" value="S_TKc"/>
    <property type="match status" value="1"/>
</dbReference>
<keyword evidence="8" id="KW-1185">Reference proteome</keyword>
<dbReference type="PROSITE" id="PS50011">
    <property type="entry name" value="PROTEIN_KINASE_DOM"/>
    <property type="match status" value="1"/>
</dbReference>
<evidence type="ECO:0000256" key="1">
    <source>
        <dbReference type="ARBA" id="ARBA00012513"/>
    </source>
</evidence>
<keyword evidence="2 4" id="KW-0547">Nucleotide-binding</keyword>
<dbReference type="PANTHER" id="PTHR11909">
    <property type="entry name" value="CASEIN KINASE-RELATED"/>
    <property type="match status" value="1"/>
</dbReference>
<dbReference type="GO" id="GO:0005524">
    <property type="term" value="F:ATP binding"/>
    <property type="evidence" value="ECO:0007669"/>
    <property type="project" value="UniProtKB-UniRule"/>
</dbReference>
<evidence type="ECO:0000259" key="6">
    <source>
        <dbReference type="PROSITE" id="PS50011"/>
    </source>
</evidence>
<feature type="binding site" evidence="4">
    <location>
        <position position="33"/>
    </location>
    <ligand>
        <name>ATP</name>
        <dbReference type="ChEBI" id="CHEBI:30616"/>
    </ligand>
</feature>
<keyword evidence="5" id="KW-0418">Kinase</keyword>
<gene>
    <name evidence="7" type="ORF">PILCRDRAFT_80244</name>
</gene>
<dbReference type="InterPro" id="IPR000719">
    <property type="entry name" value="Prot_kinase_dom"/>
</dbReference>
<evidence type="ECO:0000256" key="3">
    <source>
        <dbReference type="ARBA" id="ARBA00022840"/>
    </source>
</evidence>
<sequence>MATYSIGQRLGSGSYSIVYEGKNSRGNAVAVKKSRVTTSVAHTLLRHEACALVLLTPHKGFPRAHAWGRSQWFEYLAMDLLGPSLSDMLRMQGGQFNVGGVLLLTIQMARSLIDMLEHLHSRHIVHCDIKPNNLLFGNSRDGSTAGQLHLVDFGFARYYRDPVSKVLRPCLNGQKMIGTRYYSSVNILHGISPSPRDDLESLAYTILSILRCNAPWDDCTERREKAMKTAITGAVLFSGLPREFGELFDHARELRYDQQPNYQLLKGIFRSRACAIGVQLDEPFNNHSTGMESIGDELVAPSWPLVEQFTGFNDAGEEEEDDDCGVGPDWDGYISVTSWLLQDGVPEQDLFGEETKMLEEKVDPIAKPPDMPKNDWMFAVEEVIIM</sequence>
<dbReference type="STRING" id="765440.A0A0C3F2W3"/>
<dbReference type="InterPro" id="IPR008271">
    <property type="entry name" value="Ser/Thr_kinase_AS"/>
</dbReference>
<keyword evidence="3 4" id="KW-0067">ATP-binding</keyword>
<keyword evidence="5" id="KW-0808">Transferase</keyword>
<dbReference type="Gene3D" id="1.10.510.10">
    <property type="entry name" value="Transferase(Phosphotransferase) domain 1"/>
    <property type="match status" value="1"/>
</dbReference>
<keyword evidence="5" id="KW-0723">Serine/threonine-protein kinase</keyword>
<dbReference type="InterPro" id="IPR017441">
    <property type="entry name" value="Protein_kinase_ATP_BS"/>
</dbReference>
<comment type="similarity">
    <text evidence="5">Belongs to the protein kinase superfamily.</text>
</comment>